<dbReference type="EMBL" id="FQVI01000017">
    <property type="protein sequence ID" value="SHF22426.1"/>
    <property type="molecule type" value="Genomic_DNA"/>
</dbReference>
<dbReference type="AlphaFoldDB" id="A0A1M4ZXR2"/>
<dbReference type="Proteomes" id="UP000184245">
    <property type="component" value="Unassembled WGS sequence"/>
</dbReference>
<name>A0A1M4ZXR2_9CLOT</name>
<evidence type="ECO:0000313" key="1">
    <source>
        <dbReference type="EMBL" id="SHF22426.1"/>
    </source>
</evidence>
<proteinExistence type="predicted"/>
<reference evidence="1 2" key="1">
    <citation type="submission" date="2016-11" db="EMBL/GenBank/DDBJ databases">
        <authorList>
            <person name="Jaros S."/>
            <person name="Januszkiewicz K."/>
            <person name="Wedrychowicz H."/>
        </authorList>
    </citation>
    <scope>NUCLEOTIDE SEQUENCE [LARGE SCALE GENOMIC DNA]</scope>
    <source>
        <strain evidence="1 2">DSM 17459</strain>
    </source>
</reference>
<gene>
    <name evidence="1" type="ORF">SAMN02745158_02935</name>
</gene>
<sequence>MRKDREEQMKSLCQRVILNKTREHRRQRWTGEKDYQTVLRILSYQ</sequence>
<accession>A0A1M4ZXR2</accession>
<keyword evidence="2" id="KW-1185">Reference proteome</keyword>
<organism evidence="1 2">
    <name type="scientific">Lactonifactor longoviformis DSM 17459</name>
    <dbReference type="NCBI Taxonomy" id="1122155"/>
    <lineage>
        <taxon>Bacteria</taxon>
        <taxon>Bacillati</taxon>
        <taxon>Bacillota</taxon>
        <taxon>Clostridia</taxon>
        <taxon>Eubacteriales</taxon>
        <taxon>Clostridiaceae</taxon>
        <taxon>Lactonifactor</taxon>
    </lineage>
</organism>
<evidence type="ECO:0000313" key="2">
    <source>
        <dbReference type="Proteomes" id="UP000184245"/>
    </source>
</evidence>
<protein>
    <submittedName>
        <fullName evidence="1">Uncharacterized protein</fullName>
    </submittedName>
</protein>